<sequence>MTIQDDWGSREPSFLETRAPIGCWTLKGFSRESEPFPQLNFQTWPEQREKKYDERDGMKEGIWEGFQDLKRQLLGYFGS</sequence>
<evidence type="ECO:0000313" key="2">
    <source>
        <dbReference type="Proteomes" id="UP000037122"/>
    </source>
</evidence>
<proteinExistence type="predicted"/>
<dbReference type="VEuPathDB" id="FungiDB:QG37_00446"/>
<comment type="caution">
    <text evidence="1">The sequence shown here is derived from an EMBL/GenBank/DDBJ whole genome shotgun (WGS) entry which is preliminary data.</text>
</comment>
<protein>
    <submittedName>
        <fullName evidence="1">Uncharacterized protein</fullName>
    </submittedName>
</protein>
<reference evidence="2" key="1">
    <citation type="journal article" date="2015" name="BMC Genomics">
        <title>Draft genome of a commonly misdiagnosed multidrug resistant pathogen Candida auris.</title>
        <authorList>
            <person name="Chatterjee S."/>
            <person name="Alampalli S.V."/>
            <person name="Nageshan R.K."/>
            <person name="Chettiar S.T."/>
            <person name="Joshi S."/>
            <person name="Tatu U.S."/>
        </authorList>
    </citation>
    <scope>NUCLEOTIDE SEQUENCE [LARGE SCALE GENOMIC DNA]</scope>
    <source>
        <strain evidence="2">6684</strain>
    </source>
</reference>
<name>A0A0L0P8E1_CANAR</name>
<dbReference type="Proteomes" id="UP000037122">
    <property type="component" value="Unassembled WGS sequence"/>
</dbReference>
<accession>A0A0L0P8E1</accession>
<dbReference type="EMBL" id="LGST01000003">
    <property type="protein sequence ID" value="KNE02628.1"/>
    <property type="molecule type" value="Genomic_DNA"/>
</dbReference>
<organism evidence="1 2">
    <name type="scientific">Candidozyma auris</name>
    <name type="common">Yeast</name>
    <name type="synonym">Candida auris</name>
    <dbReference type="NCBI Taxonomy" id="498019"/>
    <lineage>
        <taxon>Eukaryota</taxon>
        <taxon>Fungi</taxon>
        <taxon>Dikarya</taxon>
        <taxon>Ascomycota</taxon>
        <taxon>Saccharomycotina</taxon>
        <taxon>Pichiomycetes</taxon>
        <taxon>Metschnikowiaceae</taxon>
        <taxon>Candidozyma</taxon>
    </lineage>
</organism>
<dbReference type="AlphaFoldDB" id="A0A0L0P8E1"/>
<gene>
    <name evidence="1" type="ORF">QG37_00446</name>
</gene>
<evidence type="ECO:0000313" key="1">
    <source>
        <dbReference type="EMBL" id="KNE02628.1"/>
    </source>
</evidence>